<feature type="transmembrane region" description="Helical" evidence="5">
    <location>
        <begin position="299"/>
        <end position="324"/>
    </location>
</feature>
<dbReference type="GO" id="GO:0016020">
    <property type="term" value="C:membrane"/>
    <property type="evidence" value="ECO:0007669"/>
    <property type="project" value="UniProtKB-SubCell"/>
</dbReference>
<dbReference type="EMBL" id="NJEU01000018">
    <property type="protein sequence ID" value="PHH83313.1"/>
    <property type="molecule type" value="Genomic_DNA"/>
</dbReference>
<dbReference type="InterPro" id="IPR036259">
    <property type="entry name" value="MFS_trans_sf"/>
</dbReference>
<dbReference type="InterPro" id="IPR011701">
    <property type="entry name" value="MFS"/>
</dbReference>
<keyword evidence="4 5" id="KW-0472">Membrane</keyword>
<evidence type="ECO:0000313" key="8">
    <source>
        <dbReference type="Proteomes" id="UP000224854"/>
    </source>
</evidence>
<evidence type="ECO:0000256" key="1">
    <source>
        <dbReference type="ARBA" id="ARBA00004141"/>
    </source>
</evidence>
<organism evidence="7 8">
    <name type="scientific">Ophiocordyceps australis</name>
    <dbReference type="NCBI Taxonomy" id="1399860"/>
    <lineage>
        <taxon>Eukaryota</taxon>
        <taxon>Fungi</taxon>
        <taxon>Dikarya</taxon>
        <taxon>Ascomycota</taxon>
        <taxon>Pezizomycotina</taxon>
        <taxon>Sordariomycetes</taxon>
        <taxon>Hypocreomycetidae</taxon>
        <taxon>Hypocreales</taxon>
        <taxon>Ophiocordycipitaceae</taxon>
        <taxon>Ophiocordyceps</taxon>
    </lineage>
</organism>
<dbReference type="GO" id="GO:0022857">
    <property type="term" value="F:transmembrane transporter activity"/>
    <property type="evidence" value="ECO:0007669"/>
    <property type="project" value="InterPro"/>
</dbReference>
<feature type="transmembrane region" description="Helical" evidence="5">
    <location>
        <begin position="400"/>
        <end position="421"/>
    </location>
</feature>
<accession>A0A2C5ZU11</accession>
<feature type="transmembrane region" description="Helical" evidence="5">
    <location>
        <begin position="471"/>
        <end position="488"/>
    </location>
</feature>
<feature type="transmembrane region" description="Helical" evidence="5">
    <location>
        <begin position="433"/>
        <end position="456"/>
    </location>
</feature>
<evidence type="ECO:0000256" key="5">
    <source>
        <dbReference type="SAM" id="Phobius"/>
    </source>
</evidence>
<proteinExistence type="predicted"/>
<dbReference type="SUPFAM" id="SSF103473">
    <property type="entry name" value="MFS general substrate transporter"/>
    <property type="match status" value="1"/>
</dbReference>
<evidence type="ECO:0000259" key="6">
    <source>
        <dbReference type="PROSITE" id="PS50850"/>
    </source>
</evidence>
<protein>
    <recommendedName>
        <fullName evidence="6">Major facilitator superfamily (MFS) profile domain-containing protein</fullName>
    </recommendedName>
</protein>
<feature type="transmembrane region" description="Helical" evidence="5">
    <location>
        <begin position="168"/>
        <end position="192"/>
    </location>
</feature>
<keyword evidence="3 5" id="KW-1133">Transmembrane helix</keyword>
<feature type="domain" description="Major facilitator superfamily (MFS) profile" evidence="6">
    <location>
        <begin position="43"/>
        <end position="493"/>
    </location>
</feature>
<evidence type="ECO:0000256" key="2">
    <source>
        <dbReference type="ARBA" id="ARBA00022692"/>
    </source>
</evidence>
<dbReference type="Gene3D" id="1.20.1250.20">
    <property type="entry name" value="MFS general substrate transporter like domains"/>
    <property type="match status" value="2"/>
</dbReference>
<feature type="transmembrane region" description="Helical" evidence="5">
    <location>
        <begin position="136"/>
        <end position="156"/>
    </location>
</feature>
<feature type="transmembrane region" description="Helical" evidence="5">
    <location>
        <begin position="232"/>
        <end position="252"/>
    </location>
</feature>
<evidence type="ECO:0000256" key="4">
    <source>
        <dbReference type="ARBA" id="ARBA00023136"/>
    </source>
</evidence>
<feature type="transmembrane region" description="Helical" evidence="5">
    <location>
        <begin position="42"/>
        <end position="62"/>
    </location>
</feature>
<feature type="transmembrane region" description="Helical" evidence="5">
    <location>
        <begin position="336"/>
        <end position="353"/>
    </location>
</feature>
<feature type="transmembrane region" description="Helical" evidence="5">
    <location>
        <begin position="374"/>
        <end position="394"/>
    </location>
</feature>
<keyword evidence="2 5" id="KW-0812">Transmembrane</keyword>
<sequence length="507" mass="55491">MSPSHHHALLQWPDHHQAPDEPLPHSHMLSKAKPWQVQTRSAIVRLTALISFSFTLCGMLMLTPGLRLVEDAFCHGYYGEDTLHPIQETRCKIDQVQSPMAFVLAWCGLFTSVITLLVTFPYGALSDAIGRKPAAICAYISTTLSHMYTPFILATFQTSVPSHPYLLLPGSLFTLLGGGIEVFFATINAMAADVSSDSQKASHFLYLSLGSNVGALVGPLLAGLLMEKHGPWIPIYLVIFLTPLVLCLFLFLPETLHATHGRGATSRTKRSLVAQVKTHTINGVRDLVRSVHMIKDISILLVLVTFFLRSTGHAAFSSIMAQYVSKHFGWKLAETSLLLSPFGALHLVVLITLPRVSQMLTSPRFDLSSFEKDLLLTQLSTLLVLLGTMTAGLAQDIGLFLTGLFIAAFGNADGPLARATITHFVDAGFTSRLYGLIAISQVLGTFIAGPVLAWLFDQGLQRKGFWIGLPWYYVALLNAMSLTALVLVRPPKKRVQGQVGSYHDESD</sequence>
<dbReference type="OrthoDB" id="3026777at2759"/>
<name>A0A2C5ZU11_9HYPO</name>
<evidence type="ECO:0000313" key="7">
    <source>
        <dbReference type="EMBL" id="PHH83313.1"/>
    </source>
</evidence>
<feature type="transmembrane region" description="Helical" evidence="5">
    <location>
        <begin position="103"/>
        <end position="124"/>
    </location>
</feature>
<comment type="caution">
    <text evidence="7">The sequence shown here is derived from an EMBL/GenBank/DDBJ whole genome shotgun (WGS) entry which is preliminary data.</text>
</comment>
<dbReference type="Proteomes" id="UP000224854">
    <property type="component" value="Unassembled WGS sequence"/>
</dbReference>
<dbReference type="PANTHER" id="PTHR23507">
    <property type="entry name" value="ZGC:174356"/>
    <property type="match status" value="1"/>
</dbReference>
<feature type="transmembrane region" description="Helical" evidence="5">
    <location>
        <begin position="204"/>
        <end position="226"/>
    </location>
</feature>
<gene>
    <name evidence="7" type="ORF">CDD82_2283</name>
</gene>
<dbReference type="InterPro" id="IPR020846">
    <property type="entry name" value="MFS_dom"/>
</dbReference>
<dbReference type="PROSITE" id="PS50850">
    <property type="entry name" value="MFS"/>
    <property type="match status" value="1"/>
</dbReference>
<dbReference type="AlphaFoldDB" id="A0A2C5ZU11"/>
<reference evidence="7 8" key="1">
    <citation type="submission" date="2017-06" db="EMBL/GenBank/DDBJ databases">
        <title>Ant-infecting Ophiocordyceps genomes reveal a high diversity of potential behavioral manipulation genes and a possible major role for enterotoxins.</title>
        <authorList>
            <person name="De Bekker C."/>
            <person name="Evans H.C."/>
            <person name="Brachmann A."/>
            <person name="Hughes D.P."/>
        </authorList>
    </citation>
    <scope>NUCLEOTIDE SEQUENCE [LARGE SCALE GENOMIC DNA]</scope>
    <source>
        <strain evidence="7 8">1348a</strain>
    </source>
</reference>
<dbReference type="Pfam" id="PF07690">
    <property type="entry name" value="MFS_1"/>
    <property type="match status" value="1"/>
</dbReference>
<keyword evidence="8" id="KW-1185">Reference proteome</keyword>
<evidence type="ECO:0000256" key="3">
    <source>
        <dbReference type="ARBA" id="ARBA00022989"/>
    </source>
</evidence>
<dbReference type="PANTHER" id="PTHR23507:SF1">
    <property type="entry name" value="FI18259P1-RELATED"/>
    <property type="match status" value="1"/>
</dbReference>
<comment type="subcellular location">
    <subcellularLocation>
        <location evidence="1">Membrane</location>
        <topology evidence="1">Multi-pass membrane protein</topology>
    </subcellularLocation>
</comment>